<dbReference type="EMBL" id="CAJNAQ010000002">
    <property type="protein sequence ID" value="CAE6486227.1"/>
    <property type="molecule type" value="Genomic_DNA"/>
</dbReference>
<comment type="caution">
    <text evidence="2">The sequence shown here is derived from an EMBL/GenBank/DDBJ whole genome shotgun (WGS) entry which is preliminary data.</text>
</comment>
<organism evidence="2 3">
    <name type="scientific">Candidatus Nitrosotenuis uzonensis</name>
    <dbReference type="NCBI Taxonomy" id="1407055"/>
    <lineage>
        <taxon>Archaea</taxon>
        <taxon>Nitrososphaerota</taxon>
        <taxon>Candidatus Nitrosotenuis</taxon>
    </lineage>
</organism>
<keyword evidence="1" id="KW-0472">Membrane</keyword>
<evidence type="ECO:0000256" key="1">
    <source>
        <dbReference type="SAM" id="Phobius"/>
    </source>
</evidence>
<keyword evidence="1" id="KW-1133">Transmembrane helix</keyword>
<sequence length="184" mass="20668">MLLLSSFLAPFFSKLIPIAFFTFLVILVSTTPYASAHSLLNSAESTIGNNRIQIATDPEIPTTNQTAKILMHVTDLDLKDVKSFKVGIRIFFDGKQVDGIPPQTIEGGYWEFDYAFKRSGNHIFRVDLYDPDGRIITHTFNMSTQNPFGYIFFYVIMSGAVGLAVLVSYIYLPKKLKLSKPKAE</sequence>
<gene>
    <name evidence="2" type="ORF">NUZ5A_20106</name>
</gene>
<dbReference type="Proteomes" id="UP000655759">
    <property type="component" value="Unassembled WGS sequence"/>
</dbReference>
<reference evidence="2" key="1">
    <citation type="submission" date="2021-02" db="EMBL/GenBank/DDBJ databases">
        <authorList>
            <person name="Han P."/>
        </authorList>
    </citation>
    <scope>NUCLEOTIDE SEQUENCE</scope>
    <source>
        <strain evidence="2">Candidatus Nitrosotenuis uzonensis 5A</strain>
    </source>
</reference>
<evidence type="ECO:0000313" key="2">
    <source>
        <dbReference type="EMBL" id="CAE6486227.1"/>
    </source>
</evidence>
<accession>A0A812EXD7</accession>
<protein>
    <submittedName>
        <fullName evidence="2">Uncharacterized protein</fullName>
    </submittedName>
</protein>
<name>A0A812EXD7_9ARCH</name>
<proteinExistence type="predicted"/>
<evidence type="ECO:0000313" key="3">
    <source>
        <dbReference type="Proteomes" id="UP000655759"/>
    </source>
</evidence>
<keyword evidence="1" id="KW-0812">Transmembrane</keyword>
<feature type="transmembrane region" description="Helical" evidence="1">
    <location>
        <begin position="148"/>
        <end position="172"/>
    </location>
</feature>
<dbReference type="AlphaFoldDB" id="A0A812EXD7"/>